<dbReference type="KEGG" id="fcm:BIW12_03150"/>
<evidence type="ECO:0000259" key="1">
    <source>
        <dbReference type="Pfam" id="PF00535"/>
    </source>
</evidence>
<dbReference type="CDD" id="cd00761">
    <property type="entry name" value="Glyco_tranf_GTA_type"/>
    <property type="match status" value="1"/>
</dbReference>
<dbReference type="Gene3D" id="3.90.550.10">
    <property type="entry name" value="Spore Coat Polysaccharide Biosynthesis Protein SpsA, Chain A"/>
    <property type="match status" value="1"/>
</dbReference>
<protein>
    <recommendedName>
        <fullName evidence="1">Glycosyltransferase 2-like domain-containing protein</fullName>
    </recommendedName>
</protein>
<name>A0A1D9P7G2_9FLAO</name>
<accession>A0A1D9P7G2</accession>
<dbReference type="SUPFAM" id="SSF53448">
    <property type="entry name" value="Nucleotide-diphospho-sugar transferases"/>
    <property type="match status" value="1"/>
</dbReference>
<evidence type="ECO:0000313" key="2">
    <source>
        <dbReference type="EMBL" id="AOZ98508.1"/>
    </source>
</evidence>
<dbReference type="InterPro" id="IPR001173">
    <property type="entry name" value="Glyco_trans_2-like"/>
</dbReference>
<dbReference type="STRING" id="1306519.BIW12_03150"/>
<dbReference type="EMBL" id="CP017774">
    <property type="protein sequence ID" value="AOZ98508.1"/>
    <property type="molecule type" value="Genomic_DNA"/>
</dbReference>
<dbReference type="AlphaFoldDB" id="A0A1D9P7G2"/>
<dbReference type="Pfam" id="PF00535">
    <property type="entry name" value="Glycos_transf_2"/>
    <property type="match status" value="1"/>
</dbReference>
<dbReference type="OrthoDB" id="597270at2"/>
<reference evidence="2 3" key="1">
    <citation type="submission" date="2016-10" db="EMBL/GenBank/DDBJ databases">
        <title>Complete Genome Sequence of Flavobacterium sp. PK15.</title>
        <authorList>
            <person name="Ekwe A."/>
            <person name="Kim S.B."/>
        </authorList>
    </citation>
    <scope>NUCLEOTIDE SEQUENCE [LARGE SCALE GENOMIC DNA]</scope>
    <source>
        <strain evidence="2 3">PK15</strain>
    </source>
</reference>
<dbReference type="InterPro" id="IPR029044">
    <property type="entry name" value="Nucleotide-diphossugar_trans"/>
</dbReference>
<organism evidence="2 3">
    <name type="scientific">Flavobacterium commune</name>
    <dbReference type="NCBI Taxonomy" id="1306519"/>
    <lineage>
        <taxon>Bacteria</taxon>
        <taxon>Pseudomonadati</taxon>
        <taxon>Bacteroidota</taxon>
        <taxon>Flavobacteriia</taxon>
        <taxon>Flavobacteriales</taxon>
        <taxon>Flavobacteriaceae</taxon>
        <taxon>Flavobacterium</taxon>
    </lineage>
</organism>
<proteinExistence type="predicted"/>
<dbReference type="RefSeq" id="WP_071183776.1">
    <property type="nucleotide sequence ID" value="NZ_CP017774.1"/>
</dbReference>
<dbReference type="GO" id="GO:0016758">
    <property type="term" value="F:hexosyltransferase activity"/>
    <property type="evidence" value="ECO:0007669"/>
    <property type="project" value="UniProtKB-ARBA"/>
</dbReference>
<feature type="domain" description="Glycosyltransferase 2-like" evidence="1">
    <location>
        <begin position="6"/>
        <end position="167"/>
    </location>
</feature>
<dbReference type="PANTHER" id="PTHR22916">
    <property type="entry name" value="GLYCOSYLTRANSFERASE"/>
    <property type="match status" value="1"/>
</dbReference>
<gene>
    <name evidence="2" type="ORF">BIW12_03150</name>
</gene>
<evidence type="ECO:0000313" key="3">
    <source>
        <dbReference type="Proteomes" id="UP000178198"/>
    </source>
</evidence>
<keyword evidence="3" id="KW-1185">Reference proteome</keyword>
<dbReference type="Proteomes" id="UP000178198">
    <property type="component" value="Chromosome"/>
</dbReference>
<sequence length="283" mass="33825">MPQKISVIIPCYNQASFLEQTLQSVLDQTYIHWECIIINDGSQDNTEEEVRQWLQKDTRFKYIFKRNGGLSSARNIGLANATGDYIQLLDADDLLKPEKFEYQLQDLQIHDISVSDYFSFLENDTERSVPNRYLSPFLSEQEFKREIILDWEYRKSIPCHSVLFKKILIDKHRLNFDESLLNHEDWVFWTKLFYYSESIKNNENVLALYRIHNKAMSVDFKIMKLGFLKAALILMHFFKTEKNREFQKLSKIKYKEIQKKGSKSIYKRIKDKLARIYHYASKN</sequence>
<dbReference type="PANTHER" id="PTHR22916:SF3">
    <property type="entry name" value="UDP-GLCNAC:BETAGAL BETA-1,3-N-ACETYLGLUCOSAMINYLTRANSFERASE-LIKE PROTEIN 1"/>
    <property type="match status" value="1"/>
</dbReference>